<dbReference type="InterPro" id="IPR036771">
    <property type="entry name" value="ATPsynth_dsu/esu_N"/>
</dbReference>
<dbReference type="Gene3D" id="2.60.15.10">
    <property type="entry name" value="F0F1 ATP synthase delta/epsilon subunit, N-terminal"/>
    <property type="match status" value="1"/>
</dbReference>
<proteinExistence type="predicted"/>
<accession>A0A7S3CQ15</accession>
<protein>
    <submittedName>
        <fullName evidence="1">Uncharacterized protein</fullName>
    </submittedName>
</protein>
<dbReference type="AlphaFoldDB" id="A0A7S3CQ15"/>
<gene>
    <name evidence="1" type="ORF">SRAS04492_LOCUS5957</name>
</gene>
<dbReference type="EMBL" id="HBIA01011745">
    <property type="protein sequence ID" value="CAE0234155.1"/>
    <property type="molecule type" value="Transcribed_RNA"/>
</dbReference>
<evidence type="ECO:0000313" key="1">
    <source>
        <dbReference type="EMBL" id="CAE0234155.1"/>
    </source>
</evidence>
<sequence>MSSFSVRYFGVLPKLPKLELTMRTPYKTFFKDFNGFTRLYCGTQKGQIAIGNKSIPRVYLLPPGQIKVAHMTPGQGKISTSESGEFIHTGGWLFVHDNNSIEVNLLECAERETVHWDKLESCVETETESPAGRIAASLQHKAVKLLQRKR</sequence>
<name>A0A7S3CQ15_9SPIT</name>
<reference evidence="1" key="1">
    <citation type="submission" date="2021-01" db="EMBL/GenBank/DDBJ databases">
        <authorList>
            <person name="Corre E."/>
            <person name="Pelletier E."/>
            <person name="Niang G."/>
            <person name="Scheremetjew M."/>
            <person name="Finn R."/>
            <person name="Kale V."/>
            <person name="Holt S."/>
            <person name="Cochrane G."/>
            <person name="Meng A."/>
            <person name="Brown T."/>
            <person name="Cohen L."/>
        </authorList>
    </citation>
    <scope>NUCLEOTIDE SEQUENCE</scope>
    <source>
        <strain evidence="1">Ras09</strain>
    </source>
</reference>
<organism evidence="1">
    <name type="scientific">Strombidium rassoulzadegani</name>
    <dbReference type="NCBI Taxonomy" id="1082188"/>
    <lineage>
        <taxon>Eukaryota</taxon>
        <taxon>Sar</taxon>
        <taxon>Alveolata</taxon>
        <taxon>Ciliophora</taxon>
        <taxon>Intramacronucleata</taxon>
        <taxon>Spirotrichea</taxon>
        <taxon>Oligotrichia</taxon>
        <taxon>Strombidiidae</taxon>
        <taxon>Strombidium</taxon>
    </lineage>
</organism>